<proteinExistence type="predicted"/>
<dbReference type="AlphaFoldDB" id="A0ABD0J4X5"/>
<evidence type="ECO:0000313" key="3">
    <source>
        <dbReference type="Proteomes" id="UP001519460"/>
    </source>
</evidence>
<dbReference type="EMBL" id="JACVVK020000639">
    <property type="protein sequence ID" value="KAK7461233.1"/>
    <property type="molecule type" value="Genomic_DNA"/>
</dbReference>
<evidence type="ECO:0000313" key="2">
    <source>
        <dbReference type="EMBL" id="KAK7461233.1"/>
    </source>
</evidence>
<dbReference type="Proteomes" id="UP001519460">
    <property type="component" value="Unassembled WGS sequence"/>
</dbReference>
<feature type="non-terminal residue" evidence="2">
    <location>
        <position position="1"/>
    </location>
</feature>
<accession>A0ABD0J4X5</accession>
<name>A0ABD0J4X5_9CAEN</name>
<protein>
    <submittedName>
        <fullName evidence="2">Uncharacterized protein</fullName>
    </submittedName>
</protein>
<sequence length="79" mass="8877">RSERERLWEGRGPPPVRRASCQDVCSSYHNTGPAHISLPPRHPSSKLSQIMKYGVKHSKPARKTAAEKKNFEKLGGKLD</sequence>
<evidence type="ECO:0000256" key="1">
    <source>
        <dbReference type="SAM" id="MobiDB-lite"/>
    </source>
</evidence>
<comment type="caution">
    <text evidence="2">The sequence shown here is derived from an EMBL/GenBank/DDBJ whole genome shotgun (WGS) entry which is preliminary data.</text>
</comment>
<keyword evidence="3" id="KW-1185">Reference proteome</keyword>
<gene>
    <name evidence="2" type="ORF">BaRGS_00038735</name>
</gene>
<organism evidence="2 3">
    <name type="scientific">Batillaria attramentaria</name>
    <dbReference type="NCBI Taxonomy" id="370345"/>
    <lineage>
        <taxon>Eukaryota</taxon>
        <taxon>Metazoa</taxon>
        <taxon>Spiralia</taxon>
        <taxon>Lophotrochozoa</taxon>
        <taxon>Mollusca</taxon>
        <taxon>Gastropoda</taxon>
        <taxon>Caenogastropoda</taxon>
        <taxon>Sorbeoconcha</taxon>
        <taxon>Cerithioidea</taxon>
        <taxon>Batillariidae</taxon>
        <taxon>Batillaria</taxon>
    </lineage>
</organism>
<feature type="region of interest" description="Disordered" evidence="1">
    <location>
        <begin position="57"/>
        <end position="79"/>
    </location>
</feature>
<feature type="compositionally biased region" description="Basic and acidic residues" evidence="1">
    <location>
        <begin position="64"/>
        <end position="79"/>
    </location>
</feature>
<reference evidence="2 3" key="1">
    <citation type="journal article" date="2023" name="Sci. Data">
        <title>Genome assembly of the Korean intertidal mud-creeper Batillaria attramentaria.</title>
        <authorList>
            <person name="Patra A.K."/>
            <person name="Ho P.T."/>
            <person name="Jun S."/>
            <person name="Lee S.J."/>
            <person name="Kim Y."/>
            <person name="Won Y.J."/>
        </authorList>
    </citation>
    <scope>NUCLEOTIDE SEQUENCE [LARGE SCALE GENOMIC DNA]</scope>
    <source>
        <strain evidence="2">Wonlab-2016</strain>
    </source>
</reference>
<feature type="non-terminal residue" evidence="2">
    <location>
        <position position="79"/>
    </location>
</feature>